<keyword evidence="3" id="KW-1185">Reference proteome</keyword>
<gene>
    <name evidence="2" type="ORF">E2C01_023041</name>
</gene>
<dbReference type="AlphaFoldDB" id="A0A5B7EA43"/>
<sequence>MCCRGREGWDVGGQSDEGNVGEGDVGLGEEGYAALGSLWRSTFATILLSLFLGLPRAVQFISSQRWLCPCDQPLDNKITTV</sequence>
<organism evidence="2 3">
    <name type="scientific">Portunus trituberculatus</name>
    <name type="common">Swimming crab</name>
    <name type="synonym">Neptunus trituberculatus</name>
    <dbReference type="NCBI Taxonomy" id="210409"/>
    <lineage>
        <taxon>Eukaryota</taxon>
        <taxon>Metazoa</taxon>
        <taxon>Ecdysozoa</taxon>
        <taxon>Arthropoda</taxon>
        <taxon>Crustacea</taxon>
        <taxon>Multicrustacea</taxon>
        <taxon>Malacostraca</taxon>
        <taxon>Eumalacostraca</taxon>
        <taxon>Eucarida</taxon>
        <taxon>Decapoda</taxon>
        <taxon>Pleocyemata</taxon>
        <taxon>Brachyura</taxon>
        <taxon>Eubrachyura</taxon>
        <taxon>Portunoidea</taxon>
        <taxon>Portunidae</taxon>
        <taxon>Portuninae</taxon>
        <taxon>Portunus</taxon>
    </lineage>
</organism>
<name>A0A5B7EA43_PORTR</name>
<evidence type="ECO:0000313" key="2">
    <source>
        <dbReference type="EMBL" id="MPC29793.1"/>
    </source>
</evidence>
<comment type="caution">
    <text evidence="2">The sequence shown here is derived from an EMBL/GenBank/DDBJ whole genome shotgun (WGS) entry which is preliminary data.</text>
</comment>
<proteinExistence type="predicted"/>
<feature type="region of interest" description="Disordered" evidence="1">
    <location>
        <begin position="1"/>
        <end position="23"/>
    </location>
</feature>
<reference evidence="2 3" key="1">
    <citation type="submission" date="2019-05" db="EMBL/GenBank/DDBJ databases">
        <title>Another draft genome of Portunus trituberculatus and its Hox gene families provides insights of decapod evolution.</title>
        <authorList>
            <person name="Jeong J.-H."/>
            <person name="Song I."/>
            <person name="Kim S."/>
            <person name="Choi T."/>
            <person name="Kim D."/>
            <person name="Ryu S."/>
            <person name="Kim W."/>
        </authorList>
    </citation>
    <scope>NUCLEOTIDE SEQUENCE [LARGE SCALE GENOMIC DNA]</scope>
    <source>
        <tissue evidence="2">Muscle</tissue>
    </source>
</reference>
<dbReference type="EMBL" id="VSRR010002136">
    <property type="protein sequence ID" value="MPC29793.1"/>
    <property type="molecule type" value="Genomic_DNA"/>
</dbReference>
<accession>A0A5B7EA43</accession>
<dbReference type="Proteomes" id="UP000324222">
    <property type="component" value="Unassembled WGS sequence"/>
</dbReference>
<protein>
    <submittedName>
        <fullName evidence="2">Uncharacterized protein</fullName>
    </submittedName>
</protein>
<evidence type="ECO:0000313" key="3">
    <source>
        <dbReference type="Proteomes" id="UP000324222"/>
    </source>
</evidence>
<evidence type="ECO:0000256" key="1">
    <source>
        <dbReference type="SAM" id="MobiDB-lite"/>
    </source>
</evidence>